<reference evidence="4" key="1">
    <citation type="journal article" date="2013" name="PLoS ONE">
        <title>Metagenomic insights into the carbohydrate-active enzymes carried by the microorganisms adhering to solid digesta in the rumen of cows.</title>
        <authorList>
            <person name="Wang L."/>
            <person name="Hatem A."/>
            <person name="Catalyurek U.V."/>
            <person name="Morrison M."/>
            <person name="Yu Z."/>
        </authorList>
    </citation>
    <scope>NUCLEOTIDE SEQUENCE</scope>
</reference>
<proteinExistence type="predicted"/>
<protein>
    <submittedName>
        <fullName evidence="4">Relaxase/Mobilization nuclease domain protein</fullName>
    </submittedName>
</protein>
<dbReference type="InterPro" id="IPR005094">
    <property type="entry name" value="Endonuclease_MobA/VirD2"/>
</dbReference>
<dbReference type="Pfam" id="PF03432">
    <property type="entry name" value="Relaxase"/>
    <property type="match status" value="1"/>
</dbReference>
<evidence type="ECO:0000256" key="2">
    <source>
        <dbReference type="SAM" id="MobiDB-lite"/>
    </source>
</evidence>
<feature type="coiled-coil region" evidence="1">
    <location>
        <begin position="312"/>
        <end position="360"/>
    </location>
</feature>
<evidence type="ECO:0000313" key="4">
    <source>
        <dbReference type="EMBL" id="AHF25938.1"/>
    </source>
</evidence>
<dbReference type="AlphaFoldDB" id="W0FM13"/>
<feature type="compositionally biased region" description="Basic and acidic residues" evidence="2">
    <location>
        <begin position="461"/>
        <end position="479"/>
    </location>
</feature>
<organism evidence="4">
    <name type="scientific">uncultured bacterium Contigcl_1542</name>
    <dbReference type="NCBI Taxonomy" id="1393651"/>
    <lineage>
        <taxon>Bacteria</taxon>
        <taxon>environmental samples</taxon>
    </lineage>
</organism>
<keyword evidence="1" id="KW-0175">Coiled coil</keyword>
<feature type="region of interest" description="Disordered" evidence="2">
    <location>
        <begin position="449"/>
        <end position="479"/>
    </location>
</feature>
<dbReference type="Gene3D" id="3.30.930.30">
    <property type="match status" value="1"/>
</dbReference>
<dbReference type="EMBL" id="KC246859">
    <property type="protein sequence ID" value="AHF25938.1"/>
    <property type="molecule type" value="Genomic_DNA"/>
</dbReference>
<name>W0FM13_9BACT</name>
<accession>W0FM13</accession>
<evidence type="ECO:0000256" key="1">
    <source>
        <dbReference type="SAM" id="Coils"/>
    </source>
</evidence>
<evidence type="ECO:0000259" key="3">
    <source>
        <dbReference type="Pfam" id="PF03432"/>
    </source>
</evidence>
<sequence>MAATCIISIHINKGKTARQCIGDRLDYIMNPKKTDGGILVSTNACSPETAADEFMLFRQEYQQNTGRTQENEVIGYHVRQAFKPEEITPEKANEIGKELASRMTDDQFAYVVATHIDKHHIHNHIIICSTDLEGQHKYRDVKQSAKDLAQISDSLCREHSLSVIQNPQDKTVTYDKWQGNQRRFTHRDELRMIIDAALRMQPDGFDALMQLLEDAGCLIKRGAQISIKPPESKRYIHLDTLGPEYDEASLRRTLAHDHVHIPKIPRGDFTESQVKRLVDIEAKLRTGKGKGYQVWAERNNIDAKAQMVIFLKEHHIGSLEELNEQIQELTDQRKELKASLREKQNRMKEINRQRQAIRDYGRTKEVYTQYRESNWSVKFYQEHRQEIEDHKNAQAVYSSLDGKMPTLKELTAEYDSLKEQKENDQAALDKLKPKLTDLKHVRYNYEILERDSAPNSHQHVIPKDHHYDEHGADHDDESR</sequence>
<feature type="domain" description="MobA/VirD2-like nuclease" evidence="3">
    <location>
        <begin position="27"/>
        <end position="161"/>
    </location>
</feature>